<evidence type="ECO:0000256" key="5">
    <source>
        <dbReference type="ARBA" id="ARBA00022691"/>
    </source>
</evidence>
<reference evidence="9 10" key="1">
    <citation type="submission" date="2020-01" db="EMBL/GenBank/DDBJ databases">
        <title>Frigidibacter albus SP32T (=CGMCC 1.13995T).</title>
        <authorList>
            <person name="Liao X."/>
        </authorList>
    </citation>
    <scope>NUCLEOTIDE SEQUENCE [LARGE SCALE GENOMIC DNA]</scope>
    <source>
        <strain evidence="9 10">SP32</strain>
    </source>
</reference>
<dbReference type="UniPathway" id="UPA00262">
    <property type="reaction ID" value="UER00211"/>
</dbReference>
<evidence type="ECO:0000313" key="9">
    <source>
        <dbReference type="EMBL" id="MZQ87558.1"/>
    </source>
</evidence>
<dbReference type="RefSeq" id="WP_161342296.1">
    <property type="nucleotide sequence ID" value="NZ_BMGW01000001.1"/>
</dbReference>
<dbReference type="GO" id="GO:0019354">
    <property type="term" value="P:siroheme biosynthetic process"/>
    <property type="evidence" value="ECO:0007669"/>
    <property type="project" value="UniProtKB-UniPathway"/>
</dbReference>
<dbReference type="InterPro" id="IPR035996">
    <property type="entry name" value="4pyrrol_Methylase_sf"/>
</dbReference>
<dbReference type="Gene3D" id="3.30.950.10">
    <property type="entry name" value="Methyltransferase, Cobalt-precorrin-4 Transmethylase, Domain 2"/>
    <property type="match status" value="1"/>
</dbReference>
<evidence type="ECO:0000313" key="10">
    <source>
        <dbReference type="Proteomes" id="UP000477083"/>
    </source>
</evidence>
<dbReference type="EC" id="2.1.1.107" evidence="2"/>
<proteinExistence type="inferred from homology"/>
<accession>A0A6L8VB80</accession>
<evidence type="ECO:0000256" key="2">
    <source>
        <dbReference type="ARBA" id="ARBA00012162"/>
    </source>
</evidence>
<keyword evidence="10" id="KW-1185">Reference proteome</keyword>
<dbReference type="PROSITE" id="PS00839">
    <property type="entry name" value="SUMT_1"/>
    <property type="match status" value="1"/>
</dbReference>
<dbReference type="PANTHER" id="PTHR45790">
    <property type="entry name" value="SIROHEME SYNTHASE-RELATED"/>
    <property type="match status" value="1"/>
</dbReference>
<dbReference type="InterPro" id="IPR014776">
    <property type="entry name" value="4pyrrole_Mease_sub2"/>
</dbReference>
<dbReference type="InterPro" id="IPR050161">
    <property type="entry name" value="Siro_Cobalamin_biosynth"/>
</dbReference>
<dbReference type="Pfam" id="PF00590">
    <property type="entry name" value="TP_methylase"/>
    <property type="match status" value="1"/>
</dbReference>
<dbReference type="NCBIfam" id="TIGR01469">
    <property type="entry name" value="cobA_cysG_Cterm"/>
    <property type="match status" value="1"/>
</dbReference>
<comment type="similarity">
    <text evidence="1">Belongs to the precorrin methyltransferase family.</text>
</comment>
<dbReference type="Gene3D" id="3.40.1010.10">
    <property type="entry name" value="Cobalt-precorrin-4 Transmethylase, Domain 1"/>
    <property type="match status" value="1"/>
</dbReference>
<keyword evidence="3 9" id="KW-0489">Methyltransferase</keyword>
<evidence type="ECO:0000259" key="8">
    <source>
        <dbReference type="Pfam" id="PF00590"/>
    </source>
</evidence>
<organism evidence="9 10">
    <name type="scientific">Frigidibacter albus</name>
    <dbReference type="NCBI Taxonomy" id="1465486"/>
    <lineage>
        <taxon>Bacteria</taxon>
        <taxon>Pseudomonadati</taxon>
        <taxon>Pseudomonadota</taxon>
        <taxon>Alphaproteobacteria</taxon>
        <taxon>Rhodobacterales</taxon>
        <taxon>Paracoccaceae</taxon>
        <taxon>Frigidibacter</taxon>
    </lineage>
</organism>
<keyword evidence="6" id="KW-0627">Porphyrin biosynthesis</keyword>
<feature type="domain" description="Tetrapyrrole methylase" evidence="8">
    <location>
        <begin position="21"/>
        <end position="230"/>
    </location>
</feature>
<sequence length="275" mass="28954">MSYLDNPSLIVPAAPRGKPGRITLVGAGPGAADMLTLRAIRYLGQADVVFYDRLVDPETLEYVRSDAERIFVGKEIGAHSWPQPRIDAAIVAAALSGKQVVRLKSGDPSIFGRATEEISAARAHGVEIEVVAGVTAASAAAASLCQPLTERGVTDRVVLATATCRPGEKMSNLQDLARPGTTLVFYMAMRQLKQLTGRLLALGVGPDQPVSIASHVSRHNARSLHTTLQNMSADCAAAGIDNPAVIIVSLPKADIDETHRGMAECSSGEALLEGI</sequence>
<name>A0A6L8VB80_9RHOB</name>
<dbReference type="InterPro" id="IPR014777">
    <property type="entry name" value="4pyrrole_Mease_sub1"/>
</dbReference>
<dbReference type="GO" id="GO:0004851">
    <property type="term" value="F:uroporphyrin-III C-methyltransferase activity"/>
    <property type="evidence" value="ECO:0007669"/>
    <property type="project" value="UniProtKB-EC"/>
</dbReference>
<comment type="pathway">
    <text evidence="7">Porphyrin-containing compound metabolism; siroheme biosynthesis; precorrin-2 from uroporphyrinogen III: step 1/1.</text>
</comment>
<gene>
    <name evidence="9" type="primary">cobA</name>
    <name evidence="9" type="ORF">GS660_00420</name>
</gene>
<dbReference type="GO" id="GO:0032259">
    <property type="term" value="P:methylation"/>
    <property type="evidence" value="ECO:0007669"/>
    <property type="project" value="UniProtKB-KW"/>
</dbReference>
<dbReference type="OrthoDB" id="9815856at2"/>
<evidence type="ECO:0000256" key="7">
    <source>
        <dbReference type="ARBA" id="ARBA00025705"/>
    </source>
</evidence>
<dbReference type="InterPro" id="IPR006366">
    <property type="entry name" value="CobA/CysG_C"/>
</dbReference>
<keyword evidence="4 9" id="KW-0808">Transferase</keyword>
<dbReference type="Proteomes" id="UP000477083">
    <property type="component" value="Unassembled WGS sequence"/>
</dbReference>
<dbReference type="AlphaFoldDB" id="A0A6L8VB80"/>
<dbReference type="PANTHER" id="PTHR45790:SF3">
    <property type="entry name" value="S-ADENOSYL-L-METHIONINE-DEPENDENT UROPORPHYRINOGEN III METHYLTRANSFERASE, CHLOROPLASTIC"/>
    <property type="match status" value="1"/>
</dbReference>
<dbReference type="InterPro" id="IPR000878">
    <property type="entry name" value="4pyrrol_Mease"/>
</dbReference>
<dbReference type="InterPro" id="IPR003043">
    <property type="entry name" value="Uropor_MeTrfase_CS"/>
</dbReference>
<evidence type="ECO:0000256" key="3">
    <source>
        <dbReference type="ARBA" id="ARBA00022603"/>
    </source>
</evidence>
<evidence type="ECO:0000256" key="1">
    <source>
        <dbReference type="ARBA" id="ARBA00005879"/>
    </source>
</evidence>
<evidence type="ECO:0000256" key="4">
    <source>
        <dbReference type="ARBA" id="ARBA00022679"/>
    </source>
</evidence>
<keyword evidence="5" id="KW-0949">S-adenosyl-L-methionine</keyword>
<dbReference type="SUPFAM" id="SSF53790">
    <property type="entry name" value="Tetrapyrrole methylase"/>
    <property type="match status" value="1"/>
</dbReference>
<comment type="caution">
    <text evidence="9">The sequence shown here is derived from an EMBL/GenBank/DDBJ whole genome shotgun (WGS) entry which is preliminary data.</text>
</comment>
<dbReference type="FunFam" id="3.40.1010.10:FF:000001">
    <property type="entry name" value="Siroheme synthase"/>
    <property type="match status" value="1"/>
</dbReference>
<evidence type="ECO:0000256" key="6">
    <source>
        <dbReference type="ARBA" id="ARBA00023244"/>
    </source>
</evidence>
<protein>
    <recommendedName>
        <fullName evidence="2">uroporphyrinogen-III C-methyltransferase</fullName>
        <ecNumber evidence="2">2.1.1.107</ecNumber>
    </recommendedName>
</protein>
<dbReference type="EMBL" id="WWNR01000001">
    <property type="protein sequence ID" value="MZQ87558.1"/>
    <property type="molecule type" value="Genomic_DNA"/>
</dbReference>
<dbReference type="NCBIfam" id="NF004790">
    <property type="entry name" value="PRK06136.1"/>
    <property type="match status" value="1"/>
</dbReference>
<dbReference type="CDD" id="cd11642">
    <property type="entry name" value="SUMT"/>
    <property type="match status" value="1"/>
</dbReference>